<dbReference type="NCBIfam" id="TIGR00392">
    <property type="entry name" value="ileS"/>
    <property type="match status" value="1"/>
</dbReference>
<keyword evidence="6" id="KW-0030">Aminoacyl-tRNA synthetase</keyword>
<dbReference type="InterPro" id="IPR013155">
    <property type="entry name" value="M/V/L/I-tRNA-synth_anticd-bd"/>
</dbReference>
<evidence type="ECO:0000256" key="5">
    <source>
        <dbReference type="ARBA" id="ARBA00022917"/>
    </source>
</evidence>
<accession>A0A1F5MJ48</accession>
<reference evidence="12 13" key="1">
    <citation type="journal article" date="2016" name="Nat. Commun.">
        <title>Thousands of microbial genomes shed light on interconnected biogeochemical processes in an aquifer system.</title>
        <authorList>
            <person name="Anantharaman K."/>
            <person name="Brown C.T."/>
            <person name="Hug L.A."/>
            <person name="Sharon I."/>
            <person name="Castelle C.J."/>
            <person name="Probst A.J."/>
            <person name="Thomas B.C."/>
            <person name="Singh A."/>
            <person name="Wilkins M.J."/>
            <person name="Karaoz U."/>
            <person name="Brodie E.L."/>
            <person name="Williams K.H."/>
            <person name="Hubbard S.S."/>
            <person name="Banfield J.F."/>
        </authorList>
    </citation>
    <scope>NUCLEOTIDE SEQUENCE [LARGE SCALE GENOMIC DNA]</scope>
</reference>
<dbReference type="GO" id="GO:0000049">
    <property type="term" value="F:tRNA binding"/>
    <property type="evidence" value="ECO:0007669"/>
    <property type="project" value="InterPro"/>
</dbReference>
<comment type="catalytic activity">
    <reaction evidence="8">
        <text>tRNA(Ile) + L-isoleucine + ATP = L-isoleucyl-tRNA(Ile) + AMP + diphosphate</text>
        <dbReference type="Rhea" id="RHEA:11060"/>
        <dbReference type="Rhea" id="RHEA-COMP:9666"/>
        <dbReference type="Rhea" id="RHEA-COMP:9695"/>
        <dbReference type="ChEBI" id="CHEBI:30616"/>
        <dbReference type="ChEBI" id="CHEBI:33019"/>
        <dbReference type="ChEBI" id="CHEBI:58045"/>
        <dbReference type="ChEBI" id="CHEBI:78442"/>
        <dbReference type="ChEBI" id="CHEBI:78528"/>
        <dbReference type="ChEBI" id="CHEBI:456215"/>
        <dbReference type="EC" id="6.1.1.5"/>
    </reaction>
</comment>
<evidence type="ECO:0000256" key="4">
    <source>
        <dbReference type="ARBA" id="ARBA00022840"/>
    </source>
</evidence>
<dbReference type="SUPFAM" id="SSF50677">
    <property type="entry name" value="ValRS/IleRS/LeuRS editing domain"/>
    <property type="match status" value="1"/>
</dbReference>
<sequence>MYILVLETDLISIIVCFLINTYNLAQVMKFNPVDPKRDFVALEKEVLEYWQKEGIVEKYLHKNDSSEKKFSFLDGPKTANNPLGVHHAWGRTYKDLWQRFYNMKGYKQRFQNGYDEQGLWVEVEVEKTLGLKSKKDIENIVPGDKVASLEKFITLCKERIAKYGDVITNQSQRLGQFMDWDNSYHTSSSQNNYMIWHFLKNVHQRGWLYKGFDSVPWCPRCGTAISQHEMQTEDYKEVTHKSLYVPYLIEGEKDSYLLIWTTTPWTLPANVAVVVDGEKDYVAVKDNGKLYFLSKTACERMGLKADCTIKGQELVGKKYSSPFDHLPRIQKALGDTGHQVVATDSLILPISDEEGTGLVHIAPGAGTEDFQLGKKLKLPIIEVIDEEAVYLDGMDQFSGKNAKNYPELVIDYLKEKGSLFHQENISHRYPGCWRCHSDLVWRVVNEWYISVDTPDPKDGETFRQKMIKVVKQMTWQPDFVEKRELAWLENLHDWMISKKRYWGLAIPIWECRKCGNFEVIGGEAELKEKAIEGLSQFEGHSPHRPWIDHIKVKCSKCGEVIQRVFDVGNVWLDAGIVPYSTLTPVAGEVPSYITDKKYWSEWFPPDFAIEMYEQTRLWFYAMIAMSAALEEKPPVQRIFGHGRVVDEKGEEMHNSKGNAIILDEVFEKVGTDAMRWLFMSANPSSDVRFGYNLIDDVRKKFTLILWNSYKYFVDYATLASWSCELIPPDIREKLTVLDRWVLSRLTEVVLVVNEKLEKYDSASAARAIEEFVVNDLSTWYIRRSRGRVGPIADKDDEGIFLSTTYGVLVTLTKLLAPYMPFISESMFRNLIGEESVHLQDFPLGDKSLLDQKLVDDMKVVREIVEKGHALRKEANIKLRQPLSKLNYGSEFSKLSPELEQILADELNVKSVEFNSLTKNSQSITLDINITPQLQTEGEARELIRQIQQLRKDQGLTLTDQVRVTVVHKPDDQELERLILKQTNATVLTEGLELKVEVVNNE</sequence>
<evidence type="ECO:0000256" key="3">
    <source>
        <dbReference type="ARBA" id="ARBA00022741"/>
    </source>
</evidence>
<dbReference type="SUPFAM" id="SSF52374">
    <property type="entry name" value="Nucleotidylyl transferase"/>
    <property type="match status" value="1"/>
</dbReference>
<keyword evidence="3" id="KW-0547">Nucleotide-binding</keyword>
<keyword evidence="2 12" id="KW-0436">Ligase</keyword>
<keyword evidence="5" id="KW-0648">Protein biosynthesis</keyword>
<evidence type="ECO:0000256" key="9">
    <source>
        <dbReference type="NCBIfam" id="TIGR00392"/>
    </source>
</evidence>
<dbReference type="Gene3D" id="3.40.50.620">
    <property type="entry name" value="HUPs"/>
    <property type="match status" value="2"/>
</dbReference>
<dbReference type="InterPro" id="IPR014729">
    <property type="entry name" value="Rossmann-like_a/b/a_fold"/>
</dbReference>
<evidence type="ECO:0000313" key="13">
    <source>
        <dbReference type="Proteomes" id="UP000178017"/>
    </source>
</evidence>
<dbReference type="SUPFAM" id="SSF47323">
    <property type="entry name" value="Anticodon-binding domain of a subclass of class I aminoacyl-tRNA synthetases"/>
    <property type="match status" value="1"/>
</dbReference>
<dbReference type="PRINTS" id="PR00984">
    <property type="entry name" value="TRNASYNTHILE"/>
</dbReference>
<dbReference type="PANTHER" id="PTHR42780">
    <property type="entry name" value="SOLEUCYL-TRNA SYNTHETASE"/>
    <property type="match status" value="1"/>
</dbReference>
<dbReference type="EC" id="6.1.1.5" evidence="1 9"/>
<comment type="function">
    <text evidence="7">Catalyzes the attachment of isoleucine to tRNA(Ile). As IleRS can inadvertently accommodate and process structurally similar amino acids such as valine, to avoid such errors it has two additional distinct tRNA(Ile)-dependent editing activities. One activity is designated as 'pretransfer' editing and involves the hydrolysis of activated Val-AMP. The other activity is designated 'posttransfer' editing and involves deacylation of mischarged Val-tRNA(Ile).</text>
</comment>
<keyword evidence="4" id="KW-0067">ATP-binding</keyword>
<evidence type="ECO:0000259" key="11">
    <source>
        <dbReference type="Pfam" id="PF08264"/>
    </source>
</evidence>
<organism evidence="12 13">
    <name type="scientific">Candidatus Daviesbacteria bacterium RIFCSPLOWO2_01_FULL_40_24</name>
    <dbReference type="NCBI Taxonomy" id="1797787"/>
    <lineage>
        <taxon>Bacteria</taxon>
        <taxon>Candidatus Daviesiibacteriota</taxon>
    </lineage>
</organism>
<evidence type="ECO:0000256" key="2">
    <source>
        <dbReference type="ARBA" id="ARBA00022598"/>
    </source>
</evidence>
<dbReference type="GO" id="GO:0004822">
    <property type="term" value="F:isoleucine-tRNA ligase activity"/>
    <property type="evidence" value="ECO:0007669"/>
    <property type="project" value="UniProtKB-UniRule"/>
</dbReference>
<dbReference type="EMBL" id="MFDO01000018">
    <property type="protein sequence ID" value="OGE65394.1"/>
    <property type="molecule type" value="Genomic_DNA"/>
</dbReference>
<dbReference type="InterPro" id="IPR009080">
    <property type="entry name" value="tRNAsynth_Ia_anticodon-bd"/>
</dbReference>
<dbReference type="AlphaFoldDB" id="A0A1F5MJ48"/>
<name>A0A1F5MJ48_9BACT</name>
<evidence type="ECO:0000256" key="6">
    <source>
        <dbReference type="ARBA" id="ARBA00023146"/>
    </source>
</evidence>
<dbReference type="Pfam" id="PF19302">
    <property type="entry name" value="DUF5915"/>
    <property type="match status" value="1"/>
</dbReference>
<protein>
    <recommendedName>
        <fullName evidence="1 9">Isoleucine--tRNA ligase</fullName>
        <ecNumber evidence="1 9">6.1.1.5</ecNumber>
    </recommendedName>
</protein>
<gene>
    <name evidence="12" type="ORF">A3B49_00715</name>
</gene>
<evidence type="ECO:0000256" key="7">
    <source>
        <dbReference type="ARBA" id="ARBA00025217"/>
    </source>
</evidence>
<proteinExistence type="predicted"/>
<dbReference type="InterPro" id="IPR023586">
    <property type="entry name" value="Ile-tRNA-ligase_type2"/>
</dbReference>
<dbReference type="Pfam" id="PF08264">
    <property type="entry name" value="Anticodon_1"/>
    <property type="match status" value="1"/>
</dbReference>
<dbReference type="GO" id="GO:0002161">
    <property type="term" value="F:aminoacyl-tRNA deacylase activity"/>
    <property type="evidence" value="ECO:0007669"/>
    <property type="project" value="InterPro"/>
</dbReference>
<dbReference type="InterPro" id="IPR002300">
    <property type="entry name" value="aa-tRNA-synth_Ia"/>
</dbReference>
<dbReference type="Gene3D" id="1.10.730.10">
    <property type="entry name" value="Isoleucyl-tRNA Synthetase, Domain 1"/>
    <property type="match status" value="1"/>
</dbReference>
<evidence type="ECO:0000313" key="12">
    <source>
        <dbReference type="EMBL" id="OGE65394.1"/>
    </source>
</evidence>
<dbReference type="InterPro" id="IPR033709">
    <property type="entry name" value="Anticodon_Ile_ABEc"/>
</dbReference>
<dbReference type="Proteomes" id="UP000178017">
    <property type="component" value="Unassembled WGS sequence"/>
</dbReference>
<dbReference type="CDD" id="cd07961">
    <property type="entry name" value="Anticodon_Ia_Ile_ABEc"/>
    <property type="match status" value="1"/>
</dbReference>
<evidence type="ECO:0000256" key="8">
    <source>
        <dbReference type="ARBA" id="ARBA00048359"/>
    </source>
</evidence>
<dbReference type="GO" id="GO:0005524">
    <property type="term" value="F:ATP binding"/>
    <property type="evidence" value="ECO:0007669"/>
    <property type="project" value="UniProtKB-KW"/>
</dbReference>
<feature type="domain" description="Methionyl/Valyl/Leucyl/Isoleucyl-tRNA synthetase anticodon-binding" evidence="11">
    <location>
        <begin position="738"/>
        <end position="884"/>
    </location>
</feature>
<dbReference type="Pfam" id="PF00133">
    <property type="entry name" value="tRNA-synt_1"/>
    <property type="match status" value="1"/>
</dbReference>
<dbReference type="InterPro" id="IPR009008">
    <property type="entry name" value="Val/Leu/Ile-tRNA-synth_edit"/>
</dbReference>
<comment type="caution">
    <text evidence="12">The sequence shown here is derived from an EMBL/GenBank/DDBJ whole genome shotgun (WGS) entry which is preliminary data.</text>
</comment>
<dbReference type="GO" id="GO:0005737">
    <property type="term" value="C:cytoplasm"/>
    <property type="evidence" value="ECO:0007669"/>
    <property type="project" value="UniProtKB-UniRule"/>
</dbReference>
<evidence type="ECO:0000259" key="10">
    <source>
        <dbReference type="Pfam" id="PF00133"/>
    </source>
</evidence>
<dbReference type="GO" id="GO:0006428">
    <property type="term" value="P:isoleucyl-tRNA aminoacylation"/>
    <property type="evidence" value="ECO:0007669"/>
    <property type="project" value="UniProtKB-UniRule"/>
</dbReference>
<feature type="domain" description="Aminoacyl-tRNA synthetase class Ia" evidence="10">
    <location>
        <begin position="46"/>
        <end position="689"/>
    </location>
</feature>
<dbReference type="PANTHER" id="PTHR42780:SF1">
    <property type="entry name" value="ISOLEUCINE--TRNA LIGASE, CYTOPLASMIC"/>
    <property type="match status" value="1"/>
</dbReference>
<evidence type="ECO:0000256" key="1">
    <source>
        <dbReference type="ARBA" id="ARBA00013165"/>
    </source>
</evidence>
<dbReference type="InterPro" id="IPR002301">
    <property type="entry name" value="Ile-tRNA-ligase"/>
</dbReference>